<dbReference type="HAMAP" id="MF_02090">
    <property type="entry name" value="NadE_glutamine_dep"/>
    <property type="match status" value="1"/>
</dbReference>
<feature type="active site" description="Nucleophile; for glutaminase activity" evidence="7">
    <location>
        <position position="165"/>
    </location>
</feature>
<feature type="binding site" evidence="7">
    <location>
        <position position="198"/>
    </location>
    <ligand>
        <name>L-glutamine</name>
        <dbReference type="ChEBI" id="CHEBI:58359"/>
    </ligand>
</feature>
<evidence type="ECO:0000256" key="3">
    <source>
        <dbReference type="ARBA" id="ARBA00022598"/>
    </source>
</evidence>
<evidence type="ECO:0000256" key="6">
    <source>
        <dbReference type="ARBA" id="ARBA00023027"/>
    </source>
</evidence>
<dbReference type="Proteomes" id="UP001597369">
    <property type="component" value="Unassembled WGS sequence"/>
</dbReference>
<dbReference type="PIRSF" id="PIRSF006630">
    <property type="entry name" value="NADS_GAT"/>
    <property type="match status" value="1"/>
</dbReference>
<keyword evidence="12" id="KW-1185">Reference proteome</keyword>
<keyword evidence="3 7" id="KW-0436">Ligase</keyword>
<dbReference type="Gene3D" id="3.60.110.10">
    <property type="entry name" value="Carbon-nitrogen hydrolase"/>
    <property type="match status" value="1"/>
</dbReference>
<evidence type="ECO:0000256" key="4">
    <source>
        <dbReference type="ARBA" id="ARBA00022741"/>
    </source>
</evidence>
<dbReference type="Pfam" id="PF00795">
    <property type="entry name" value="CN_hydrolase"/>
    <property type="match status" value="1"/>
</dbReference>
<evidence type="ECO:0000256" key="9">
    <source>
        <dbReference type="RuleBase" id="RU003811"/>
    </source>
</evidence>
<evidence type="ECO:0000259" key="10">
    <source>
        <dbReference type="PROSITE" id="PS50263"/>
    </source>
</evidence>
<comment type="pathway">
    <text evidence="1 7 8">Cofactor biosynthesis; NAD(+) biosynthesis; NAD(+) from deamido-NAD(+) (L-Gln route): step 1/1.</text>
</comment>
<feature type="binding site" evidence="7">
    <location>
        <position position="436"/>
    </location>
    <ligand>
        <name>deamido-NAD(+)</name>
        <dbReference type="ChEBI" id="CHEBI:58437"/>
        <note>ligand shared between two neighboring subunits</note>
    </ligand>
</feature>
<proteinExistence type="inferred from homology"/>
<dbReference type="EC" id="6.3.5.1" evidence="7 8"/>
<evidence type="ECO:0000256" key="5">
    <source>
        <dbReference type="ARBA" id="ARBA00022840"/>
    </source>
</evidence>
<protein>
    <recommendedName>
        <fullName evidence="7 8">Glutamine-dependent NAD(+) synthetase</fullName>
        <ecNumber evidence="7 8">6.3.5.1</ecNumber>
    </recommendedName>
    <alternativeName>
        <fullName evidence="7 8">NAD(+) synthase [glutamine-hydrolyzing]</fullName>
    </alternativeName>
</protein>
<dbReference type="InterPro" id="IPR022310">
    <property type="entry name" value="NAD/GMP_synthase"/>
</dbReference>
<dbReference type="InterPro" id="IPR014445">
    <property type="entry name" value="Gln-dep_NAD_synthase"/>
</dbReference>
<evidence type="ECO:0000313" key="11">
    <source>
        <dbReference type="EMBL" id="MFD2065475.1"/>
    </source>
</evidence>
<dbReference type="SUPFAM" id="SSF52402">
    <property type="entry name" value="Adenine nucleotide alpha hydrolases-like"/>
    <property type="match status" value="1"/>
</dbReference>
<accession>A0ABW4WUL3</accession>
<comment type="caution">
    <text evidence="7">Lacks conserved residue(s) required for the propagation of feature annotation.</text>
</comment>
<evidence type="ECO:0000256" key="8">
    <source>
        <dbReference type="PIRNR" id="PIRNR006630"/>
    </source>
</evidence>
<dbReference type="CDD" id="cd07570">
    <property type="entry name" value="GAT_Gln-NAD-synth"/>
    <property type="match status" value="1"/>
</dbReference>
<organism evidence="11 12">
    <name type="scientific">Pontibacter silvestris</name>
    <dbReference type="NCBI Taxonomy" id="2305183"/>
    <lineage>
        <taxon>Bacteria</taxon>
        <taxon>Pseudomonadati</taxon>
        <taxon>Bacteroidota</taxon>
        <taxon>Cytophagia</taxon>
        <taxon>Cytophagales</taxon>
        <taxon>Hymenobacteraceae</taxon>
        <taxon>Pontibacter</taxon>
    </lineage>
</organism>
<dbReference type="CDD" id="cd00553">
    <property type="entry name" value="NAD_synthase"/>
    <property type="match status" value="1"/>
</dbReference>
<evidence type="ECO:0000256" key="1">
    <source>
        <dbReference type="ARBA" id="ARBA00005188"/>
    </source>
</evidence>
<feature type="binding site" evidence="7">
    <location>
        <position position="460"/>
    </location>
    <ligand>
        <name>ATP</name>
        <dbReference type="ChEBI" id="CHEBI:30616"/>
    </ligand>
</feature>
<evidence type="ECO:0000256" key="7">
    <source>
        <dbReference type="HAMAP-Rule" id="MF_02090"/>
    </source>
</evidence>
<comment type="caution">
    <text evidence="11">The sequence shown here is derived from an EMBL/GenBank/DDBJ whole genome shotgun (WGS) entry which is preliminary data.</text>
</comment>
<reference evidence="12" key="1">
    <citation type="journal article" date="2019" name="Int. J. Syst. Evol. Microbiol.">
        <title>The Global Catalogue of Microorganisms (GCM) 10K type strain sequencing project: providing services to taxonomists for standard genome sequencing and annotation.</title>
        <authorList>
            <consortium name="The Broad Institute Genomics Platform"/>
            <consortium name="The Broad Institute Genome Sequencing Center for Infectious Disease"/>
            <person name="Wu L."/>
            <person name="Ma J."/>
        </authorList>
    </citation>
    <scope>NUCLEOTIDE SEQUENCE [LARGE SCALE GENOMIC DNA]</scope>
    <source>
        <strain evidence="12">JCM 16545</strain>
    </source>
</reference>
<feature type="active site" description="For glutaminase activity" evidence="7">
    <location>
        <position position="113"/>
    </location>
</feature>
<comment type="function">
    <text evidence="7">Catalyzes the ATP-dependent amidation of deamido-NAD to form NAD. Uses L-glutamine as a nitrogen source.</text>
</comment>
<evidence type="ECO:0000256" key="2">
    <source>
        <dbReference type="ARBA" id="ARBA00007145"/>
    </source>
</evidence>
<feature type="binding site" evidence="7">
    <location>
        <position position="465"/>
    </location>
    <ligand>
        <name>deamido-NAD(+)</name>
        <dbReference type="ChEBI" id="CHEBI:58437"/>
        <note>ligand shared between two neighboring subunits</note>
    </ligand>
</feature>
<feature type="binding site" evidence="7">
    <location>
        <position position="192"/>
    </location>
    <ligand>
        <name>L-glutamine</name>
        <dbReference type="ChEBI" id="CHEBI:58359"/>
    </ligand>
</feature>
<dbReference type="InterPro" id="IPR003010">
    <property type="entry name" value="C-N_Hydrolase"/>
</dbReference>
<dbReference type="InterPro" id="IPR003694">
    <property type="entry name" value="NAD_synthase"/>
</dbReference>
<dbReference type="PROSITE" id="PS50263">
    <property type="entry name" value="CN_HYDROLASE"/>
    <property type="match status" value="1"/>
</dbReference>
<dbReference type="PANTHER" id="PTHR23090">
    <property type="entry name" value="NH 3 /GLUTAMINE-DEPENDENT NAD + SYNTHETASE"/>
    <property type="match status" value="1"/>
</dbReference>
<evidence type="ECO:0000313" key="12">
    <source>
        <dbReference type="Proteomes" id="UP001597369"/>
    </source>
</evidence>
<dbReference type="RefSeq" id="WP_229959857.1">
    <property type="nucleotide sequence ID" value="NZ_JAJJWI010000006.1"/>
</dbReference>
<dbReference type="NCBIfam" id="TIGR00552">
    <property type="entry name" value="nadE"/>
    <property type="match status" value="1"/>
</dbReference>
<feature type="domain" description="CN hydrolase" evidence="10">
    <location>
        <begin position="6"/>
        <end position="270"/>
    </location>
</feature>
<gene>
    <name evidence="7 11" type="primary">nadE</name>
    <name evidence="11" type="ORF">ACFSKU_01160</name>
</gene>
<feature type="binding site" evidence="7">
    <location>
        <position position="588"/>
    </location>
    <ligand>
        <name>deamido-NAD(+)</name>
        <dbReference type="ChEBI" id="CHEBI:58437"/>
        <note>ligand shared between two neighboring subunits</note>
    </ligand>
</feature>
<dbReference type="InterPro" id="IPR036526">
    <property type="entry name" value="C-N_Hydrolase_sf"/>
</dbReference>
<name>A0ABW4WUL3_9BACT</name>
<dbReference type="InterPro" id="IPR014729">
    <property type="entry name" value="Rossmann-like_a/b/a_fold"/>
</dbReference>
<feature type="active site" description="Proton acceptor; for glutaminase activity" evidence="7">
    <location>
        <position position="46"/>
    </location>
</feature>
<dbReference type="SUPFAM" id="SSF56317">
    <property type="entry name" value="Carbon-nitrogen hydrolase"/>
    <property type="match status" value="1"/>
</dbReference>
<keyword evidence="5 7" id="KW-0067">ATP-binding</keyword>
<dbReference type="PANTHER" id="PTHR23090:SF9">
    <property type="entry name" value="GLUTAMINE-DEPENDENT NAD(+) SYNTHETASE"/>
    <property type="match status" value="1"/>
</dbReference>
<dbReference type="GO" id="GO:0008795">
    <property type="term" value="F:NAD+ synthase activity"/>
    <property type="evidence" value="ECO:0007669"/>
    <property type="project" value="UniProtKB-EC"/>
</dbReference>
<dbReference type="EMBL" id="JBHUHV010000002">
    <property type="protein sequence ID" value="MFD2065475.1"/>
    <property type="molecule type" value="Genomic_DNA"/>
</dbReference>
<sequence length="630" mass="71195">MEETRLMLAGAALNQTPLDWENNLQNIKDAITEAISNNVDILVLPELCITGYGCEDLFLSTWLAEEAFLKLLEIKEWCENITVCVGIPLWLENNVYNTSCVIKSREIVGFTAKQFLANDGVHYEPRWFTPWPADVVQEFEMLGNIYSVGDIIYEEQGVKYAFEICEDAWRPNRPAERHVLKGVQLILNPSASHFALSKTDIRYRLVVDASKKYQCAYVYANLLGNEAGRMIYDGEVLIAQNGKLIRRNELLCYKNVDMECAEVCFSDNPTIEETIEYLPPIDENKEVFAALTLALFDYMRKTYSRGFVLSLSGGADSSLCAVAVAEMVRRGIESLGVSAFVAKAKMFSAAEMAEFEAMPEGQAVKELVSRLLTCAYQGTVNSSDDTFNSAKGLADSIGAAFYNWTIDEEVQSYTSKIESALHRPLTWEHDDITLQNIQARVRAPGIWMLTNIKNALLMATSNRSEGAVGYTTMDGDTAGGISPIAGIDKAFIRQLLLWAQQELSYEGLQYVNSLQPSAELRPSEEAQTDEKDLMPYEVLNQIERLAFYDRLAPDKVYQQLLDQGVASPETLKQWVKKFYTLWGRNQWKRERFAPSFHLDDYNLDPRSWLRFPILSGGFKDELGKLDNITR</sequence>
<keyword evidence="4 7" id="KW-0547">Nucleotide-binding</keyword>
<comment type="similarity">
    <text evidence="2 7 8">In the C-terminal section; belongs to the NAD synthetase family.</text>
</comment>
<dbReference type="Pfam" id="PF02540">
    <property type="entry name" value="NAD_synthase"/>
    <property type="match status" value="1"/>
</dbReference>
<dbReference type="Gene3D" id="3.40.50.620">
    <property type="entry name" value="HUPs"/>
    <property type="match status" value="1"/>
</dbReference>
<keyword evidence="6 7" id="KW-0520">NAD</keyword>
<comment type="catalytic activity">
    <reaction evidence="7 8">
        <text>deamido-NAD(+) + L-glutamine + ATP + H2O = L-glutamate + AMP + diphosphate + NAD(+) + H(+)</text>
        <dbReference type="Rhea" id="RHEA:24384"/>
        <dbReference type="ChEBI" id="CHEBI:15377"/>
        <dbReference type="ChEBI" id="CHEBI:15378"/>
        <dbReference type="ChEBI" id="CHEBI:29985"/>
        <dbReference type="ChEBI" id="CHEBI:30616"/>
        <dbReference type="ChEBI" id="CHEBI:33019"/>
        <dbReference type="ChEBI" id="CHEBI:57540"/>
        <dbReference type="ChEBI" id="CHEBI:58359"/>
        <dbReference type="ChEBI" id="CHEBI:58437"/>
        <dbReference type="ChEBI" id="CHEBI:456215"/>
        <dbReference type="EC" id="6.3.5.1"/>
    </reaction>
</comment>
<comment type="similarity">
    <text evidence="9">Belongs to the NAD synthetase family.</text>
</comment>